<dbReference type="FunFam" id="1.20.58.760:FF:000002">
    <property type="entry name" value="ATP-dependent zinc metalloprotease FtsH"/>
    <property type="match status" value="1"/>
</dbReference>
<feature type="region of interest" description="Disordered" evidence="15">
    <location>
        <begin position="724"/>
        <end position="764"/>
    </location>
</feature>
<dbReference type="Gene3D" id="1.20.58.760">
    <property type="entry name" value="Peptidase M41"/>
    <property type="match status" value="1"/>
</dbReference>
<evidence type="ECO:0000256" key="2">
    <source>
        <dbReference type="ARBA" id="ARBA00004173"/>
    </source>
</evidence>
<gene>
    <name evidence="18" type="primary">ymel-1</name>
    <name evidence="18" type="ORF">Tcan_17753</name>
</gene>
<comment type="similarity">
    <text evidence="5">In the N-terminal section; belongs to the AAA ATPase family.</text>
</comment>
<keyword evidence="19" id="KW-1185">Reference proteome</keyword>
<evidence type="ECO:0000256" key="6">
    <source>
        <dbReference type="ARBA" id="ARBA00022670"/>
    </source>
</evidence>
<keyword evidence="14 16" id="KW-0472">Membrane</keyword>
<dbReference type="InterPro" id="IPR037219">
    <property type="entry name" value="Peptidase_M41-like"/>
</dbReference>
<keyword evidence="9" id="KW-0378">Hydrolase</keyword>
<dbReference type="SMART" id="SM00382">
    <property type="entry name" value="AAA"/>
    <property type="match status" value="1"/>
</dbReference>
<evidence type="ECO:0000256" key="14">
    <source>
        <dbReference type="ARBA" id="ARBA00023136"/>
    </source>
</evidence>
<comment type="subcellular location">
    <subcellularLocation>
        <location evidence="3">Membrane</location>
    </subcellularLocation>
    <subcellularLocation>
        <location evidence="2">Mitochondrion</location>
    </subcellularLocation>
</comment>
<comment type="similarity">
    <text evidence="4">In the C-terminal section; belongs to the peptidase M41 family.</text>
</comment>
<dbReference type="SUPFAM" id="SSF140990">
    <property type="entry name" value="FtsH protease domain-like"/>
    <property type="match status" value="1"/>
</dbReference>
<evidence type="ECO:0000256" key="10">
    <source>
        <dbReference type="ARBA" id="ARBA00022833"/>
    </source>
</evidence>
<dbReference type="OrthoDB" id="1413014at2759"/>
<dbReference type="FunFam" id="3.40.50.300:FF:000175">
    <property type="entry name" value="ATP-dependent zinc metalloprotease FTSH 4"/>
    <property type="match status" value="1"/>
</dbReference>
<dbReference type="PROSITE" id="PS00674">
    <property type="entry name" value="AAA"/>
    <property type="match status" value="1"/>
</dbReference>
<evidence type="ECO:0000256" key="7">
    <source>
        <dbReference type="ARBA" id="ARBA00022723"/>
    </source>
</evidence>
<keyword evidence="10" id="KW-0862">Zinc</keyword>
<dbReference type="InterPro" id="IPR003593">
    <property type="entry name" value="AAA+_ATPase"/>
</dbReference>
<feature type="non-terminal residue" evidence="18">
    <location>
        <position position="1"/>
    </location>
</feature>
<proteinExistence type="inferred from homology"/>
<dbReference type="InterPro" id="IPR000642">
    <property type="entry name" value="Peptidase_M41"/>
</dbReference>
<comment type="cofactor">
    <cofactor evidence="1">
        <name>Zn(2+)</name>
        <dbReference type="ChEBI" id="CHEBI:29105"/>
    </cofactor>
</comment>
<feature type="domain" description="AAA+ ATPase" evidence="17">
    <location>
        <begin position="314"/>
        <end position="451"/>
    </location>
</feature>
<evidence type="ECO:0000256" key="16">
    <source>
        <dbReference type="SAM" id="Phobius"/>
    </source>
</evidence>
<dbReference type="Pfam" id="PF17862">
    <property type="entry name" value="AAA_lid_3"/>
    <property type="match status" value="1"/>
</dbReference>
<dbReference type="PANTHER" id="PTHR23076">
    <property type="entry name" value="METALLOPROTEASE M41 FTSH"/>
    <property type="match status" value="1"/>
</dbReference>
<keyword evidence="12 18" id="KW-0482">Metalloprotease</keyword>
<evidence type="ECO:0000256" key="5">
    <source>
        <dbReference type="ARBA" id="ARBA00010550"/>
    </source>
</evidence>
<dbReference type="GO" id="GO:0005524">
    <property type="term" value="F:ATP binding"/>
    <property type="evidence" value="ECO:0007669"/>
    <property type="project" value="UniProtKB-KW"/>
</dbReference>
<dbReference type="AlphaFoldDB" id="A0A0B2VYJ2"/>
<keyword evidence="6 18" id="KW-0645">Protease</keyword>
<evidence type="ECO:0000256" key="9">
    <source>
        <dbReference type="ARBA" id="ARBA00022801"/>
    </source>
</evidence>
<accession>A0A0B2VYJ2</accession>
<dbReference type="Pfam" id="PF00004">
    <property type="entry name" value="AAA"/>
    <property type="match status" value="1"/>
</dbReference>
<dbReference type="NCBIfam" id="TIGR01241">
    <property type="entry name" value="FtsH_fam"/>
    <property type="match status" value="1"/>
</dbReference>
<evidence type="ECO:0000256" key="3">
    <source>
        <dbReference type="ARBA" id="ARBA00004370"/>
    </source>
</evidence>
<dbReference type="GO" id="GO:0006515">
    <property type="term" value="P:protein quality control for misfolded or incompletely synthesized proteins"/>
    <property type="evidence" value="ECO:0007669"/>
    <property type="project" value="TreeGrafter"/>
</dbReference>
<evidence type="ECO:0000256" key="1">
    <source>
        <dbReference type="ARBA" id="ARBA00001947"/>
    </source>
</evidence>
<evidence type="ECO:0000256" key="13">
    <source>
        <dbReference type="ARBA" id="ARBA00023128"/>
    </source>
</evidence>
<dbReference type="EMBL" id="JPKZ01000200">
    <property type="protein sequence ID" value="KHN88616.1"/>
    <property type="molecule type" value="Genomic_DNA"/>
</dbReference>
<protein>
    <submittedName>
        <fullName evidence="18">ATP-dependent zinc metalloprotease YME1-like protein</fullName>
    </submittedName>
</protein>
<evidence type="ECO:0000256" key="4">
    <source>
        <dbReference type="ARBA" id="ARBA00010044"/>
    </source>
</evidence>
<dbReference type="HAMAP" id="MF_01458">
    <property type="entry name" value="FtsH"/>
    <property type="match status" value="1"/>
</dbReference>
<dbReference type="InterPro" id="IPR003959">
    <property type="entry name" value="ATPase_AAA_core"/>
</dbReference>
<sequence>AFIVERVVGLIVFGARVERTPSGNCVLFAIERVMSLSLSSEGLLQALCSQVRSQRAPSVQSGVATKGPCTHVAAAEIIIRKAYHRNFSNVSKEELSSILKEFRICPPRRALRTRVLICKLNDTLNVSYHPATSQFYIQQRGFRTRAGPKGIATKKAVKEEKSFLSRFFPDFRATKAIEGLDRSDTDQWNVYENELKKIPEPQRKTFTEGFVKGILSMKNTDTTTATKKPSAMSRFFVFLALAIFIAFWSGTIRIRLGDRQLGSLIFSSPQEVKPEDVTVTFDDVHGMDEAKKEVEEIVSYLRDPDRYSRLGGRLPKGVLLVGPPGTGKTLLARAIAGEAQVPFFHTSGSEFDEVLVGQGARRVRDLFERAKQRAPCIIFIDEIDSVGSKRVSNSIHPYANQTINQLLAEMDGFNRNEGVIIIGATNRVEDLDKALLRPGRFDVRVTVSPPDLMGRKDILSYYLSKIIHTDEVNIDVLAKGTTGFTGADIENMVNQAALKAASDGCPMVMMPHFEEARDRVIMGPARLRGRLPDEEANRITAYHEAGHTLVGMFTKDSIPLHKVTIIPRGQSLGHTAILPEKDEYHMTRAQMLAQLDMMMGGRVAEELIFGMEKVTTGAADDLRKATQLATKMVKTFGMSDRVGLRDFSPEDGSAFVVVNDLSPQTSEMIDQEISRLLNESYGRAKEILTKHKKEHKLLAEALLEYETLASDEVKELFEVGKISRRSPQQTQSVLKRPAPRPPPHVVHIHLDQGTTTNEHHPTGS</sequence>
<evidence type="ECO:0000259" key="17">
    <source>
        <dbReference type="SMART" id="SM00382"/>
    </source>
</evidence>
<dbReference type="GO" id="GO:0005743">
    <property type="term" value="C:mitochondrial inner membrane"/>
    <property type="evidence" value="ECO:0007669"/>
    <property type="project" value="TreeGrafter"/>
</dbReference>
<dbReference type="GO" id="GO:0046872">
    <property type="term" value="F:metal ion binding"/>
    <property type="evidence" value="ECO:0007669"/>
    <property type="project" value="UniProtKB-KW"/>
</dbReference>
<dbReference type="Gene3D" id="3.40.50.300">
    <property type="entry name" value="P-loop containing nucleotide triphosphate hydrolases"/>
    <property type="match status" value="1"/>
</dbReference>
<dbReference type="InterPro" id="IPR027417">
    <property type="entry name" value="P-loop_NTPase"/>
</dbReference>
<dbReference type="GO" id="GO:0004176">
    <property type="term" value="F:ATP-dependent peptidase activity"/>
    <property type="evidence" value="ECO:0007669"/>
    <property type="project" value="InterPro"/>
</dbReference>
<dbReference type="GO" id="GO:0016887">
    <property type="term" value="F:ATP hydrolysis activity"/>
    <property type="evidence" value="ECO:0007669"/>
    <property type="project" value="InterPro"/>
</dbReference>
<name>A0A0B2VYJ2_TOXCA</name>
<comment type="caution">
    <text evidence="18">The sequence shown here is derived from an EMBL/GenBank/DDBJ whole genome shotgun (WGS) entry which is preliminary data.</text>
</comment>
<keyword evidence="8" id="KW-0547">Nucleotide-binding</keyword>
<feature type="transmembrane region" description="Helical" evidence="16">
    <location>
        <begin position="235"/>
        <end position="256"/>
    </location>
</feature>
<keyword evidence="11" id="KW-0067">ATP-binding</keyword>
<evidence type="ECO:0000256" key="15">
    <source>
        <dbReference type="SAM" id="MobiDB-lite"/>
    </source>
</evidence>
<evidence type="ECO:0000256" key="8">
    <source>
        <dbReference type="ARBA" id="ARBA00022741"/>
    </source>
</evidence>
<reference evidence="18 19" key="1">
    <citation type="submission" date="2014-11" db="EMBL/GenBank/DDBJ databases">
        <title>Genetic blueprint of the zoonotic pathogen Toxocara canis.</title>
        <authorList>
            <person name="Zhu X.-Q."/>
            <person name="Korhonen P.K."/>
            <person name="Cai H."/>
            <person name="Young N.D."/>
            <person name="Nejsum P."/>
            <person name="von Samson-Himmelstjerna G."/>
            <person name="Boag P.R."/>
            <person name="Tan P."/>
            <person name="Li Q."/>
            <person name="Min J."/>
            <person name="Yang Y."/>
            <person name="Wang X."/>
            <person name="Fang X."/>
            <person name="Hall R.S."/>
            <person name="Hofmann A."/>
            <person name="Sternberg P.W."/>
            <person name="Jex A.R."/>
            <person name="Gasser R.B."/>
        </authorList>
    </citation>
    <scope>NUCLEOTIDE SEQUENCE [LARGE SCALE GENOMIC DNA]</scope>
    <source>
        <strain evidence="18">PN_DK_2014</strain>
    </source>
</reference>
<evidence type="ECO:0000313" key="18">
    <source>
        <dbReference type="EMBL" id="KHN88616.1"/>
    </source>
</evidence>
<organism evidence="18 19">
    <name type="scientific">Toxocara canis</name>
    <name type="common">Canine roundworm</name>
    <dbReference type="NCBI Taxonomy" id="6265"/>
    <lineage>
        <taxon>Eukaryota</taxon>
        <taxon>Metazoa</taxon>
        <taxon>Ecdysozoa</taxon>
        <taxon>Nematoda</taxon>
        <taxon>Chromadorea</taxon>
        <taxon>Rhabditida</taxon>
        <taxon>Spirurina</taxon>
        <taxon>Ascaridomorpha</taxon>
        <taxon>Ascaridoidea</taxon>
        <taxon>Toxocaridae</taxon>
        <taxon>Toxocara</taxon>
    </lineage>
</organism>
<dbReference type="InterPro" id="IPR041569">
    <property type="entry name" value="AAA_lid_3"/>
</dbReference>
<dbReference type="InterPro" id="IPR003960">
    <property type="entry name" value="ATPase_AAA_CS"/>
</dbReference>
<dbReference type="Proteomes" id="UP000031036">
    <property type="component" value="Unassembled WGS sequence"/>
</dbReference>
<dbReference type="GO" id="GO:0004222">
    <property type="term" value="F:metalloendopeptidase activity"/>
    <property type="evidence" value="ECO:0007669"/>
    <property type="project" value="InterPro"/>
</dbReference>
<evidence type="ECO:0000256" key="11">
    <source>
        <dbReference type="ARBA" id="ARBA00022840"/>
    </source>
</evidence>
<evidence type="ECO:0000256" key="12">
    <source>
        <dbReference type="ARBA" id="ARBA00023049"/>
    </source>
</evidence>
<keyword evidence="16" id="KW-1133">Transmembrane helix</keyword>
<dbReference type="MEROPS" id="M41.A11"/>
<dbReference type="OMA" id="WNQYESD"/>
<dbReference type="Gene3D" id="1.10.8.60">
    <property type="match status" value="1"/>
</dbReference>
<dbReference type="Pfam" id="PF01434">
    <property type="entry name" value="Peptidase_M41"/>
    <property type="match status" value="1"/>
</dbReference>
<evidence type="ECO:0000313" key="19">
    <source>
        <dbReference type="Proteomes" id="UP000031036"/>
    </source>
</evidence>
<keyword evidence="13" id="KW-0496">Mitochondrion</keyword>
<dbReference type="GO" id="GO:0007005">
    <property type="term" value="P:mitochondrion organization"/>
    <property type="evidence" value="ECO:0007669"/>
    <property type="project" value="TreeGrafter"/>
</dbReference>
<dbReference type="SUPFAM" id="SSF52540">
    <property type="entry name" value="P-loop containing nucleoside triphosphate hydrolases"/>
    <property type="match status" value="1"/>
</dbReference>
<keyword evidence="7" id="KW-0479">Metal-binding</keyword>
<dbReference type="InterPro" id="IPR005936">
    <property type="entry name" value="FtsH"/>
</dbReference>
<dbReference type="STRING" id="6265.A0A0B2VYJ2"/>
<keyword evidence="16" id="KW-0812">Transmembrane</keyword>
<dbReference type="CDD" id="cd19501">
    <property type="entry name" value="RecA-like_FtsH"/>
    <property type="match status" value="1"/>
</dbReference>
<dbReference type="PANTHER" id="PTHR23076:SF97">
    <property type="entry name" value="ATP-DEPENDENT ZINC METALLOPROTEASE YME1L1"/>
    <property type="match status" value="1"/>
</dbReference>
<dbReference type="FunFam" id="1.10.8.60:FF:000001">
    <property type="entry name" value="ATP-dependent zinc metalloprotease FtsH"/>
    <property type="match status" value="1"/>
</dbReference>